<evidence type="ECO:0000256" key="1">
    <source>
        <dbReference type="SAM" id="MobiDB-lite"/>
    </source>
</evidence>
<evidence type="ECO:0000313" key="3">
    <source>
        <dbReference type="Proteomes" id="UP001589709"/>
    </source>
</evidence>
<organism evidence="2 3">
    <name type="scientific">Streptomyces cinereospinus</name>
    <dbReference type="NCBI Taxonomy" id="285561"/>
    <lineage>
        <taxon>Bacteria</taxon>
        <taxon>Bacillati</taxon>
        <taxon>Actinomycetota</taxon>
        <taxon>Actinomycetes</taxon>
        <taxon>Kitasatosporales</taxon>
        <taxon>Streptomycetaceae</taxon>
        <taxon>Streptomyces</taxon>
    </lineage>
</organism>
<dbReference type="EMBL" id="JBHMCY010000027">
    <property type="protein sequence ID" value="MFB9464213.1"/>
    <property type="molecule type" value="Genomic_DNA"/>
</dbReference>
<gene>
    <name evidence="2" type="ORF">ACFF45_16240</name>
</gene>
<reference evidence="2 3" key="1">
    <citation type="submission" date="2024-09" db="EMBL/GenBank/DDBJ databases">
        <authorList>
            <person name="Sun Q."/>
            <person name="Mori K."/>
        </authorList>
    </citation>
    <scope>NUCLEOTIDE SEQUENCE [LARGE SCALE GENOMIC DNA]</scope>
    <source>
        <strain evidence="2 3">JCM 6917</strain>
    </source>
</reference>
<name>A0ABV5N1U5_9ACTN</name>
<keyword evidence="3" id="KW-1185">Reference proteome</keyword>
<dbReference type="Proteomes" id="UP001589709">
    <property type="component" value="Unassembled WGS sequence"/>
</dbReference>
<protein>
    <submittedName>
        <fullName evidence="2">Uncharacterized protein</fullName>
    </submittedName>
</protein>
<feature type="compositionally biased region" description="Basic and acidic residues" evidence="1">
    <location>
        <begin position="182"/>
        <end position="191"/>
    </location>
</feature>
<sequence length="191" mass="21264">MTAYTYWGHGGPYETWVDFLRRWAAAEPADPAALPALSQDDFPGETWERFALHLGDALDARLTSWNERLARALSAASDEFSAGRALAQARTGLREVRALAGHPGLPGTLRTRFTDLVDSQITDLQRQIERNLDHLAAANGADLRWIEGRRRTIRDNALTAASTPTADPWSQAHTGNRPRRRVVPDRTDRPS</sequence>
<evidence type="ECO:0000313" key="2">
    <source>
        <dbReference type="EMBL" id="MFB9464213.1"/>
    </source>
</evidence>
<comment type="caution">
    <text evidence="2">The sequence shown here is derived from an EMBL/GenBank/DDBJ whole genome shotgun (WGS) entry which is preliminary data.</text>
</comment>
<proteinExistence type="predicted"/>
<feature type="region of interest" description="Disordered" evidence="1">
    <location>
        <begin position="157"/>
        <end position="191"/>
    </location>
</feature>
<accession>A0ABV5N1U5</accession>
<dbReference type="RefSeq" id="WP_381346741.1">
    <property type="nucleotide sequence ID" value="NZ_JBHMCY010000027.1"/>
</dbReference>